<organism evidence="2 3">
    <name type="scientific">Gordonia hankookensis</name>
    <dbReference type="NCBI Taxonomy" id="589403"/>
    <lineage>
        <taxon>Bacteria</taxon>
        <taxon>Bacillati</taxon>
        <taxon>Actinomycetota</taxon>
        <taxon>Actinomycetes</taxon>
        <taxon>Mycobacteriales</taxon>
        <taxon>Gordoniaceae</taxon>
        <taxon>Gordonia</taxon>
    </lineage>
</organism>
<dbReference type="PANTHER" id="PTHR43123:SF1">
    <property type="entry name" value="POLYSACCHARIDE DEACETYLASE-RELATED"/>
    <property type="match status" value="1"/>
</dbReference>
<dbReference type="RefSeq" id="WP_190267244.1">
    <property type="nucleotide sequence ID" value="NZ_BAABAD010000004.1"/>
</dbReference>
<protein>
    <submittedName>
        <fullName evidence="2">Allantoinase PuuE</fullName>
    </submittedName>
</protein>
<dbReference type="PANTHER" id="PTHR43123">
    <property type="entry name" value="POLYSACCHARIDE DEACETYLASE-RELATED"/>
    <property type="match status" value="1"/>
</dbReference>
<dbReference type="EMBL" id="JACWMS010000002">
    <property type="protein sequence ID" value="MBD1320629.1"/>
    <property type="molecule type" value="Genomic_DNA"/>
</dbReference>
<keyword evidence="3" id="KW-1185">Reference proteome</keyword>
<accession>A0ABR7WCV3</accession>
<dbReference type="Proteomes" id="UP000602395">
    <property type="component" value="Unassembled WGS sequence"/>
</dbReference>
<evidence type="ECO:0000313" key="2">
    <source>
        <dbReference type="EMBL" id="MBD1320629.1"/>
    </source>
</evidence>
<dbReference type="InterPro" id="IPR002509">
    <property type="entry name" value="NODB_dom"/>
</dbReference>
<gene>
    <name evidence="2" type="ORF">IDF66_13660</name>
</gene>
<sequence length="316" mass="35928">MSEPYPRDLRGYAEQPPMWRWPGGKKVAVSVVINWEEGAEHNVLHGDDSSENSGCDVADGRPRFGARDLRTESMYNFGTRVGVWRLLDILDTYRVPASVFACGMAVERYPELAAEFAFRGHEICGHGYRWIDYHDVAEETERDHIARTVDVITSATGRPPLGWYTGRTSPNTRRLVVEHGGLLYDSDAYDDELPYWDSEFGKPHLVLPYAFDTNDMRLATTPGLATGRQFGDELIDTLDELLLGGSEAPRMMSLGLHLRLVGRPARAHAVRRFLEYASAHQDVWFARRIDIARWWMGQNELRSDDDSVRARSQRAN</sequence>
<dbReference type="SUPFAM" id="SSF88713">
    <property type="entry name" value="Glycoside hydrolase/deacetylase"/>
    <property type="match status" value="1"/>
</dbReference>
<dbReference type="Gene3D" id="3.20.20.370">
    <property type="entry name" value="Glycoside hydrolase/deacetylase"/>
    <property type="match status" value="1"/>
</dbReference>
<reference evidence="2 3" key="1">
    <citation type="submission" date="2020-09" db="EMBL/GenBank/DDBJ databases">
        <title>Novel species in genus Gordonia.</title>
        <authorList>
            <person name="Zhang G."/>
        </authorList>
    </citation>
    <scope>NUCLEOTIDE SEQUENCE [LARGE SCALE GENOMIC DNA]</scope>
    <source>
        <strain evidence="2 3">ON-33</strain>
    </source>
</reference>
<dbReference type="InterPro" id="IPR011330">
    <property type="entry name" value="Glyco_hydro/deAcase_b/a-brl"/>
</dbReference>
<evidence type="ECO:0000313" key="3">
    <source>
        <dbReference type="Proteomes" id="UP000602395"/>
    </source>
</evidence>
<feature type="domain" description="NodB homology" evidence="1">
    <location>
        <begin position="65"/>
        <end position="286"/>
    </location>
</feature>
<dbReference type="PROSITE" id="PS51677">
    <property type="entry name" value="NODB"/>
    <property type="match status" value="1"/>
</dbReference>
<proteinExistence type="predicted"/>
<dbReference type="Pfam" id="PF01522">
    <property type="entry name" value="Polysacc_deac_1"/>
    <property type="match status" value="1"/>
</dbReference>
<name>A0ABR7WCV3_9ACTN</name>
<comment type="caution">
    <text evidence="2">The sequence shown here is derived from an EMBL/GenBank/DDBJ whole genome shotgun (WGS) entry which is preliminary data.</text>
</comment>
<dbReference type="CDD" id="cd10977">
    <property type="entry name" value="CE4_PuuE_SpCDA1"/>
    <property type="match status" value="1"/>
</dbReference>
<evidence type="ECO:0000259" key="1">
    <source>
        <dbReference type="PROSITE" id="PS51677"/>
    </source>
</evidence>
<dbReference type="InterPro" id="IPR017625">
    <property type="entry name" value="PuuE"/>
</dbReference>